<keyword evidence="8 13" id="KW-0720">Serine protease</keyword>
<dbReference type="EMBL" id="FN653016">
    <property type="protein sequence ID" value="CBY07336.1"/>
    <property type="molecule type" value="Genomic_DNA"/>
</dbReference>
<dbReference type="Pfam" id="PF00089">
    <property type="entry name" value="Trypsin"/>
    <property type="match status" value="1"/>
</dbReference>
<feature type="disulfide bond" evidence="12">
    <location>
        <begin position="586"/>
        <end position="595"/>
    </location>
</feature>
<protein>
    <submittedName>
        <fullName evidence="17">Uncharacterized protein</fullName>
    </submittedName>
</protein>
<dbReference type="InterPro" id="IPR018114">
    <property type="entry name" value="TRYPSIN_HIS"/>
</dbReference>
<evidence type="ECO:0000256" key="2">
    <source>
        <dbReference type="ARBA" id="ARBA00022525"/>
    </source>
</evidence>
<dbReference type="CDD" id="cd00054">
    <property type="entry name" value="EGF_CA"/>
    <property type="match status" value="3"/>
</dbReference>
<dbReference type="InterPro" id="IPR009030">
    <property type="entry name" value="Growth_fac_rcpt_cys_sf"/>
</dbReference>
<evidence type="ECO:0000313" key="17">
    <source>
        <dbReference type="EMBL" id="CBY07336.1"/>
    </source>
</evidence>
<evidence type="ECO:0000256" key="1">
    <source>
        <dbReference type="ARBA" id="ARBA00004613"/>
    </source>
</evidence>
<dbReference type="PANTHER" id="PTHR24252:SF7">
    <property type="entry name" value="HYALIN"/>
    <property type="match status" value="1"/>
</dbReference>
<feature type="domain" description="Peptidase S1" evidence="16">
    <location>
        <begin position="218"/>
        <end position="477"/>
    </location>
</feature>
<keyword evidence="6" id="KW-0677">Repeat</keyword>
<dbReference type="Gene3D" id="2.10.25.10">
    <property type="entry name" value="Laminin"/>
    <property type="match status" value="4"/>
</dbReference>
<comment type="caution">
    <text evidence="12">Lacks conserved residue(s) required for the propagation of feature annotation.</text>
</comment>
<evidence type="ECO:0000256" key="11">
    <source>
        <dbReference type="ARBA" id="ARBA00023180"/>
    </source>
</evidence>
<feature type="disulfide bond" evidence="12">
    <location>
        <begin position="564"/>
        <end position="574"/>
    </location>
</feature>
<dbReference type="FunFam" id="2.40.10.10:FF:000120">
    <property type="entry name" value="Putative serine protease"/>
    <property type="match status" value="1"/>
</dbReference>
<dbReference type="GO" id="GO:0005509">
    <property type="term" value="F:calcium ion binding"/>
    <property type="evidence" value="ECO:0007669"/>
    <property type="project" value="InterPro"/>
</dbReference>
<dbReference type="PROSITE" id="PS50240">
    <property type="entry name" value="TRYPSIN_DOM"/>
    <property type="match status" value="1"/>
</dbReference>
<feature type="domain" description="EGF-like" evidence="15">
    <location>
        <begin position="478"/>
        <end position="515"/>
    </location>
</feature>
<feature type="domain" description="EGF-like" evidence="15">
    <location>
        <begin position="520"/>
        <end position="558"/>
    </location>
</feature>
<feature type="disulfide bond" evidence="12">
    <location>
        <begin position="505"/>
        <end position="514"/>
    </location>
</feature>
<dbReference type="InterPro" id="IPR000152">
    <property type="entry name" value="EGF-type_Asp/Asn_hydroxyl_site"/>
</dbReference>
<dbReference type="SUPFAM" id="SSF50494">
    <property type="entry name" value="Trypsin-like serine proteases"/>
    <property type="match status" value="1"/>
</dbReference>
<dbReference type="OrthoDB" id="6339452at2759"/>
<dbReference type="InterPro" id="IPR049883">
    <property type="entry name" value="NOTCH1_EGF-like"/>
</dbReference>
<dbReference type="PANTHER" id="PTHR24252">
    <property type="entry name" value="ACROSIN-RELATED"/>
    <property type="match status" value="1"/>
</dbReference>
<dbReference type="PROSITE" id="PS01186">
    <property type="entry name" value="EGF_2"/>
    <property type="match status" value="3"/>
</dbReference>
<dbReference type="PROSITE" id="PS01187">
    <property type="entry name" value="EGF_CA"/>
    <property type="match status" value="1"/>
</dbReference>
<dbReference type="GO" id="GO:0006508">
    <property type="term" value="P:proteolysis"/>
    <property type="evidence" value="ECO:0007669"/>
    <property type="project" value="UniProtKB-KW"/>
</dbReference>
<keyword evidence="10 12" id="KW-1015">Disulfide bond</keyword>
<dbReference type="PROSITE" id="PS00135">
    <property type="entry name" value="TRYPSIN_SER"/>
    <property type="match status" value="1"/>
</dbReference>
<evidence type="ECO:0000256" key="6">
    <source>
        <dbReference type="ARBA" id="ARBA00022737"/>
    </source>
</evidence>
<evidence type="ECO:0000256" key="7">
    <source>
        <dbReference type="ARBA" id="ARBA00022801"/>
    </source>
</evidence>
<gene>
    <name evidence="17" type="ORF">GSOID_T00006429001</name>
</gene>
<dbReference type="SUPFAM" id="SSF57184">
    <property type="entry name" value="Growth factor receptor domain"/>
    <property type="match status" value="1"/>
</dbReference>
<dbReference type="PRINTS" id="PR00722">
    <property type="entry name" value="CHYMOTRYPSIN"/>
</dbReference>
<evidence type="ECO:0000256" key="5">
    <source>
        <dbReference type="ARBA" id="ARBA00022729"/>
    </source>
</evidence>
<accession>E4WTC1</accession>
<dbReference type="SUPFAM" id="SSF57196">
    <property type="entry name" value="EGF/Laminin"/>
    <property type="match status" value="1"/>
</dbReference>
<keyword evidence="18" id="KW-1185">Reference proteome</keyword>
<dbReference type="Pfam" id="PF00008">
    <property type="entry name" value="EGF"/>
    <property type="match status" value="1"/>
</dbReference>
<dbReference type="SMART" id="SM00181">
    <property type="entry name" value="EGF"/>
    <property type="match status" value="5"/>
</dbReference>
<dbReference type="GO" id="GO:0005576">
    <property type="term" value="C:extracellular region"/>
    <property type="evidence" value="ECO:0007669"/>
    <property type="project" value="UniProtKB-SubCell"/>
</dbReference>
<evidence type="ECO:0000256" key="14">
    <source>
        <dbReference type="SAM" id="SignalP"/>
    </source>
</evidence>
<evidence type="ECO:0000313" key="18">
    <source>
        <dbReference type="Proteomes" id="UP000001307"/>
    </source>
</evidence>
<dbReference type="FunFam" id="2.10.25.10:FF:000173">
    <property type="entry name" value="Neurogenic locus notch protein 2"/>
    <property type="match status" value="1"/>
</dbReference>
<evidence type="ECO:0000256" key="3">
    <source>
        <dbReference type="ARBA" id="ARBA00022536"/>
    </source>
</evidence>
<dbReference type="PROSITE" id="PS00010">
    <property type="entry name" value="ASX_HYDROXYL"/>
    <property type="match status" value="2"/>
</dbReference>
<evidence type="ECO:0000256" key="8">
    <source>
        <dbReference type="ARBA" id="ARBA00022825"/>
    </source>
</evidence>
<dbReference type="Proteomes" id="UP000001307">
    <property type="component" value="Unassembled WGS sequence"/>
</dbReference>
<feature type="disulfide bond" evidence="12">
    <location>
        <begin position="529"/>
        <end position="546"/>
    </location>
</feature>
<evidence type="ECO:0000256" key="10">
    <source>
        <dbReference type="ARBA" id="ARBA00023157"/>
    </source>
</evidence>
<dbReference type="AlphaFoldDB" id="E4WTC1"/>
<organism evidence="17">
    <name type="scientific">Oikopleura dioica</name>
    <name type="common">Tunicate</name>
    <dbReference type="NCBI Taxonomy" id="34765"/>
    <lineage>
        <taxon>Eukaryota</taxon>
        <taxon>Metazoa</taxon>
        <taxon>Chordata</taxon>
        <taxon>Tunicata</taxon>
        <taxon>Appendicularia</taxon>
        <taxon>Copelata</taxon>
        <taxon>Oikopleuridae</taxon>
        <taxon>Oikopleura</taxon>
    </lineage>
</organism>
<keyword evidence="3 12" id="KW-0245">EGF-like domain</keyword>
<evidence type="ECO:0000256" key="13">
    <source>
        <dbReference type="RuleBase" id="RU363034"/>
    </source>
</evidence>
<dbReference type="InterPro" id="IPR009003">
    <property type="entry name" value="Peptidase_S1_PA"/>
</dbReference>
<dbReference type="PROSITE" id="PS00022">
    <property type="entry name" value="EGF_1"/>
    <property type="match status" value="3"/>
</dbReference>
<sequence>MAKLFGLALAATASFAAAATQDTHGLSWGQWGEWAPCDRLGQTTKRRRICQGQITNKALKKTRCLGALEGTNIQAKQCGKVDAEPMFVLRNQREDPNKVEWQEWQEWSKCNNGSQKRTRFCGKAISRGIMPSADCKEKSSTGFGSTKNKETRACSNEILRGSQATGYTGSSNEGADGRRVSNAGYESYIANNGNKLSSYQCYHNPGTPESVMKGIQRIVGGVVAEKGAHPHIAMLSYVGFGGYGQFCDGTIIHKRFILTAAHCFVGWDESASTYEVLLGAHSKMTTEEGQETYLLESIECHKEYKVTQRQILYDICILKTSEDIQFNKSVWPICLPDNTPPPNSEELAGMKCVVAGWGDTRFTGDDRVLNQVDVPVLTPETCQEWYNDNNILVDIDQHVCAGYEEGGRDACQGDSGGPFVCDRTDLQKNNDHHMATTKNQKILTGIVSFGVGCAQAKNPGVYTNINYFLPWIFDQINKHDDCYPSNPCKNGGLCLDNFHGHDCECPSGWTGPDCSLAEEDLTACHKNVCISGECILDDSTSMGYTCDCDYGYDGPFCNIVTDKCVAINCNLGTCKLDASGEAQCICPQNWTGKFCATDVNECLDNPCAPGAGCDNIDGGYECSCPIGYEGDGTKEGTGCSDINECESGAHNCGPSSVCTNNQGGFKCSCEAGFTGNPPAVKCRQPDVGETCPNVVGEFNSLRNQFLKHADGSPRYEIECGINGQTFNLAELNADKTIRHPLSPSRAGAHTDNACIFKCKPGQMMSAPSFSKVNGGSAARIDCVNRSKGAALKPNKNQLRCHGCDPVDGVSFSDCQVRSKKMIHCNAECSSGGKKIGVKCHKNKGNFTWSSNMPKC</sequence>
<keyword evidence="11" id="KW-0325">Glycoprotein</keyword>
<feature type="domain" description="EGF-like" evidence="15">
    <location>
        <begin position="641"/>
        <end position="683"/>
    </location>
</feature>
<dbReference type="FunFam" id="2.10.25.10:FF:000038">
    <property type="entry name" value="Fibrillin 2"/>
    <property type="match status" value="2"/>
</dbReference>
<keyword evidence="2" id="KW-0964">Secreted</keyword>
<dbReference type="SMART" id="SM00179">
    <property type="entry name" value="EGF_CA"/>
    <property type="match status" value="3"/>
</dbReference>
<dbReference type="InterPro" id="IPR001881">
    <property type="entry name" value="EGF-like_Ca-bd_dom"/>
</dbReference>
<dbReference type="InterPro" id="IPR033116">
    <property type="entry name" value="TRYPSIN_SER"/>
</dbReference>
<dbReference type="InterPro" id="IPR018097">
    <property type="entry name" value="EGF_Ca-bd_CS"/>
</dbReference>
<dbReference type="PROSITE" id="PS50026">
    <property type="entry name" value="EGF_3"/>
    <property type="match status" value="5"/>
</dbReference>
<keyword evidence="5 14" id="KW-0732">Signal</keyword>
<dbReference type="InterPro" id="IPR001254">
    <property type="entry name" value="Trypsin_dom"/>
</dbReference>
<name>E4WTC1_OIKDI</name>
<keyword evidence="4 13" id="KW-0645">Protease</keyword>
<dbReference type="Pfam" id="PF07645">
    <property type="entry name" value="EGF_CA"/>
    <property type="match status" value="2"/>
</dbReference>
<evidence type="ECO:0000256" key="9">
    <source>
        <dbReference type="ARBA" id="ARBA00022837"/>
    </source>
</evidence>
<dbReference type="CDD" id="cd00190">
    <property type="entry name" value="Tryp_SPc"/>
    <property type="match status" value="1"/>
</dbReference>
<dbReference type="PROSITE" id="PS00134">
    <property type="entry name" value="TRYPSIN_HIS"/>
    <property type="match status" value="1"/>
</dbReference>
<feature type="disulfide bond" evidence="12">
    <location>
        <begin position="548"/>
        <end position="557"/>
    </location>
</feature>
<dbReference type="InterPro" id="IPR043504">
    <property type="entry name" value="Peptidase_S1_PA_chymotrypsin"/>
</dbReference>
<reference evidence="17" key="1">
    <citation type="journal article" date="2010" name="Science">
        <title>Plasticity of animal genome architecture unmasked by rapid evolution of a pelagic tunicate.</title>
        <authorList>
            <person name="Denoeud F."/>
            <person name="Henriet S."/>
            <person name="Mungpakdee S."/>
            <person name="Aury J.M."/>
            <person name="Da Silva C."/>
            <person name="Brinkmann H."/>
            <person name="Mikhaleva J."/>
            <person name="Olsen L.C."/>
            <person name="Jubin C."/>
            <person name="Canestro C."/>
            <person name="Bouquet J.M."/>
            <person name="Danks G."/>
            <person name="Poulain J."/>
            <person name="Campsteijn C."/>
            <person name="Adamski M."/>
            <person name="Cross I."/>
            <person name="Yadetie F."/>
            <person name="Muffato M."/>
            <person name="Louis A."/>
            <person name="Butcher S."/>
            <person name="Tsagkogeorga G."/>
            <person name="Konrad A."/>
            <person name="Singh S."/>
            <person name="Jensen M.F."/>
            <person name="Cong E.H."/>
            <person name="Eikeseth-Otteraa H."/>
            <person name="Noel B."/>
            <person name="Anthouard V."/>
            <person name="Porcel B.M."/>
            <person name="Kachouri-Lafond R."/>
            <person name="Nishino A."/>
            <person name="Ugolini M."/>
            <person name="Chourrout P."/>
            <person name="Nishida H."/>
            <person name="Aasland R."/>
            <person name="Huzurbazar S."/>
            <person name="Westhof E."/>
            <person name="Delsuc F."/>
            <person name="Lehrach H."/>
            <person name="Reinhardt R."/>
            <person name="Weissenbach J."/>
            <person name="Roy S.W."/>
            <person name="Artiguenave F."/>
            <person name="Postlethwait J.H."/>
            <person name="Manak J.R."/>
            <person name="Thompson E.M."/>
            <person name="Jaillon O."/>
            <person name="Du Pasquier L."/>
            <person name="Boudinot P."/>
            <person name="Liberles D.A."/>
            <person name="Volff J.N."/>
            <person name="Philippe H."/>
            <person name="Lenhard B."/>
            <person name="Roest Crollius H."/>
            <person name="Wincker P."/>
            <person name="Chourrout D."/>
        </authorList>
    </citation>
    <scope>NUCLEOTIDE SEQUENCE [LARGE SCALE GENOMIC DNA]</scope>
</reference>
<feature type="domain" description="EGF-like" evidence="15">
    <location>
        <begin position="560"/>
        <end position="596"/>
    </location>
</feature>
<feature type="domain" description="EGF-like" evidence="15">
    <location>
        <begin position="598"/>
        <end position="634"/>
    </location>
</feature>
<feature type="disulfide bond" evidence="12">
    <location>
        <begin position="524"/>
        <end position="534"/>
    </location>
</feature>
<dbReference type="Gene3D" id="2.40.10.10">
    <property type="entry name" value="Trypsin-like serine proteases"/>
    <property type="match status" value="1"/>
</dbReference>
<evidence type="ECO:0000256" key="12">
    <source>
        <dbReference type="PROSITE-ProRule" id="PRU00076"/>
    </source>
</evidence>
<evidence type="ECO:0000256" key="4">
    <source>
        <dbReference type="ARBA" id="ARBA00022670"/>
    </source>
</evidence>
<evidence type="ECO:0000259" key="16">
    <source>
        <dbReference type="PROSITE" id="PS50240"/>
    </source>
</evidence>
<feature type="chain" id="PRO_5003189534" evidence="14">
    <location>
        <begin position="19"/>
        <end position="855"/>
    </location>
</feature>
<comment type="subcellular location">
    <subcellularLocation>
        <location evidence="1">Secreted</location>
    </subcellularLocation>
</comment>
<dbReference type="InterPro" id="IPR000742">
    <property type="entry name" value="EGF"/>
</dbReference>
<keyword evidence="9" id="KW-0106">Calcium</keyword>
<keyword evidence="7 13" id="KW-0378">Hydrolase</keyword>
<dbReference type="SMART" id="SM00020">
    <property type="entry name" value="Tryp_SPc"/>
    <property type="match status" value="1"/>
</dbReference>
<feature type="signal peptide" evidence="14">
    <location>
        <begin position="1"/>
        <end position="18"/>
    </location>
</feature>
<dbReference type="InParanoid" id="E4WTC1"/>
<evidence type="ECO:0000259" key="15">
    <source>
        <dbReference type="PROSITE" id="PS50026"/>
    </source>
</evidence>
<dbReference type="InterPro" id="IPR001314">
    <property type="entry name" value="Peptidase_S1A"/>
</dbReference>
<dbReference type="GO" id="GO:0004252">
    <property type="term" value="F:serine-type endopeptidase activity"/>
    <property type="evidence" value="ECO:0007669"/>
    <property type="project" value="InterPro"/>
</dbReference>
<proteinExistence type="predicted"/>